<name>A0A5B7IZ92_PORTR</name>
<proteinExistence type="predicted"/>
<reference evidence="1 2" key="1">
    <citation type="submission" date="2019-05" db="EMBL/GenBank/DDBJ databases">
        <title>Another draft genome of Portunus trituberculatus and its Hox gene families provides insights of decapod evolution.</title>
        <authorList>
            <person name="Jeong J.-H."/>
            <person name="Song I."/>
            <person name="Kim S."/>
            <person name="Choi T."/>
            <person name="Kim D."/>
            <person name="Ryu S."/>
            <person name="Kim W."/>
        </authorList>
    </citation>
    <scope>NUCLEOTIDE SEQUENCE [LARGE SCALE GENOMIC DNA]</scope>
    <source>
        <tissue evidence="1">Muscle</tissue>
    </source>
</reference>
<keyword evidence="2" id="KW-1185">Reference proteome</keyword>
<protein>
    <submittedName>
        <fullName evidence="1">Uncharacterized protein</fullName>
    </submittedName>
</protein>
<accession>A0A5B7IZ92</accession>
<evidence type="ECO:0000313" key="1">
    <source>
        <dbReference type="EMBL" id="MPC90861.1"/>
    </source>
</evidence>
<sequence>MATPSLASPLVNHLIFVTPFPYHPPSHSNICVPLLLSLSPVIPTHSPATHGSGLTGVGVSPQQYTCITVCGNWSEEAAFSPVVSLTAPPRPLSGLMSSF</sequence>
<organism evidence="1 2">
    <name type="scientific">Portunus trituberculatus</name>
    <name type="common">Swimming crab</name>
    <name type="synonym">Neptunus trituberculatus</name>
    <dbReference type="NCBI Taxonomy" id="210409"/>
    <lineage>
        <taxon>Eukaryota</taxon>
        <taxon>Metazoa</taxon>
        <taxon>Ecdysozoa</taxon>
        <taxon>Arthropoda</taxon>
        <taxon>Crustacea</taxon>
        <taxon>Multicrustacea</taxon>
        <taxon>Malacostraca</taxon>
        <taxon>Eumalacostraca</taxon>
        <taxon>Eucarida</taxon>
        <taxon>Decapoda</taxon>
        <taxon>Pleocyemata</taxon>
        <taxon>Brachyura</taxon>
        <taxon>Eubrachyura</taxon>
        <taxon>Portunoidea</taxon>
        <taxon>Portunidae</taxon>
        <taxon>Portuninae</taxon>
        <taxon>Portunus</taxon>
    </lineage>
</organism>
<dbReference type="EMBL" id="VSRR010085816">
    <property type="protein sequence ID" value="MPC90861.1"/>
    <property type="molecule type" value="Genomic_DNA"/>
</dbReference>
<gene>
    <name evidence="1" type="ORF">E2C01_085864</name>
</gene>
<comment type="caution">
    <text evidence="1">The sequence shown here is derived from an EMBL/GenBank/DDBJ whole genome shotgun (WGS) entry which is preliminary data.</text>
</comment>
<dbReference type="Proteomes" id="UP000324222">
    <property type="component" value="Unassembled WGS sequence"/>
</dbReference>
<evidence type="ECO:0000313" key="2">
    <source>
        <dbReference type="Proteomes" id="UP000324222"/>
    </source>
</evidence>
<dbReference type="AlphaFoldDB" id="A0A5B7IZ92"/>